<reference evidence="1 2" key="1">
    <citation type="submission" date="2017-11" db="EMBL/GenBank/DDBJ databases">
        <title>Complete genome of a free-living desiccation-tolerant cyanobacterium and its photosynthetic adaptation to extreme terrestrial habitat.</title>
        <authorList>
            <person name="Shang J."/>
        </authorList>
    </citation>
    <scope>NUCLEOTIDE SEQUENCE [LARGE SCALE GENOMIC DNA]</scope>
    <source>
        <strain evidence="1 2">CCNUN1</strain>
    </source>
</reference>
<dbReference type="KEGG" id="nfl:COO91_05881"/>
<accession>A0A2K8SWR6</accession>
<evidence type="ECO:0000313" key="1">
    <source>
        <dbReference type="EMBL" id="AUB39884.1"/>
    </source>
</evidence>
<gene>
    <name evidence="1" type="ORF">COO91_05881</name>
</gene>
<evidence type="ECO:0000313" key="2">
    <source>
        <dbReference type="Proteomes" id="UP000232003"/>
    </source>
</evidence>
<keyword evidence="2" id="KW-1185">Reference proteome</keyword>
<dbReference type="AlphaFoldDB" id="A0A2K8SWR6"/>
<name>A0A2K8SWR6_9NOSO</name>
<protein>
    <submittedName>
        <fullName evidence="1">Uncharacterized protein</fullName>
    </submittedName>
</protein>
<sequence length="43" mass="5379">MKIKHRRLKWNTKVIDEEKFLIQALWIQRRYKEFCWASTSLPS</sequence>
<dbReference type="Proteomes" id="UP000232003">
    <property type="component" value="Chromosome"/>
</dbReference>
<proteinExistence type="predicted"/>
<dbReference type="EMBL" id="CP024785">
    <property type="protein sequence ID" value="AUB39884.1"/>
    <property type="molecule type" value="Genomic_DNA"/>
</dbReference>
<organism evidence="1 2">
    <name type="scientific">Nostoc flagelliforme CCNUN1</name>
    <dbReference type="NCBI Taxonomy" id="2038116"/>
    <lineage>
        <taxon>Bacteria</taxon>
        <taxon>Bacillati</taxon>
        <taxon>Cyanobacteriota</taxon>
        <taxon>Cyanophyceae</taxon>
        <taxon>Nostocales</taxon>
        <taxon>Nostocaceae</taxon>
        <taxon>Nostoc</taxon>
    </lineage>
</organism>